<proteinExistence type="predicted"/>
<comment type="caution">
    <text evidence="6">The sequence shown here is derived from an EMBL/GenBank/DDBJ whole genome shotgun (WGS) entry which is preliminary data.</text>
</comment>
<dbReference type="PIRSF" id="PIRSF019574">
    <property type="entry name" value="Periplasmic_polyamine_BP"/>
    <property type="match status" value="1"/>
</dbReference>
<evidence type="ECO:0000256" key="2">
    <source>
        <dbReference type="ARBA" id="ARBA00022448"/>
    </source>
</evidence>
<evidence type="ECO:0000256" key="3">
    <source>
        <dbReference type="ARBA" id="ARBA00022729"/>
    </source>
</evidence>
<evidence type="ECO:0000313" key="6">
    <source>
        <dbReference type="EMBL" id="MBU5490594.1"/>
    </source>
</evidence>
<dbReference type="PANTHER" id="PTHR30222:SF17">
    <property type="entry name" value="SPERMIDINE_PUTRESCINE-BINDING PERIPLASMIC PROTEIN"/>
    <property type="match status" value="1"/>
</dbReference>
<keyword evidence="7" id="KW-1185">Reference proteome</keyword>
<comment type="subcellular location">
    <subcellularLocation>
        <location evidence="1">Periplasm</location>
    </subcellularLocation>
</comment>
<keyword evidence="3 5" id="KW-0732">Signal</keyword>
<accession>A0ABS6ESB7</accession>
<organism evidence="6 7">
    <name type="scientific">Butyricicoccus intestinisimiae</name>
    <dbReference type="NCBI Taxonomy" id="2841509"/>
    <lineage>
        <taxon>Bacteria</taxon>
        <taxon>Bacillati</taxon>
        <taxon>Bacillota</taxon>
        <taxon>Clostridia</taxon>
        <taxon>Eubacteriales</taxon>
        <taxon>Butyricicoccaceae</taxon>
        <taxon>Butyricicoccus</taxon>
    </lineage>
</organism>
<evidence type="ECO:0000313" key="7">
    <source>
        <dbReference type="Proteomes" id="UP000783588"/>
    </source>
</evidence>
<dbReference type="CDD" id="cd13663">
    <property type="entry name" value="PBP2_PotD_PotF_like_2"/>
    <property type="match status" value="1"/>
</dbReference>
<keyword evidence="2" id="KW-0813">Transport</keyword>
<sequence length="368" mass="41444">MKLKKLFAACCAGAVLAGALTGCGGPGTDFDGTNKSSGNSNTLKLYLPGEYISDSVISDFEDEYGCHVIVENFDSNEMMYTKVSSGDSYDVLIPSDYMIERLMKEKRLQKIDRSAITNFDHLDPACVGMDFDPNNDYSIPYFWGTVGLVYNKNNVSKQDLEKEGWNILLDQKYNNRIYIYDSERDSFMMAFKALGYSMNTNDEKEIDAAYKWLCKVNNTMRPVYVTDEIIDNMVNGVKDIGQVYSGDAAYILSENPDMGYYCPKQGTNIWSDAMVIPKNAANPELAHKFINYMISYDPAYTNAEEYGYTSPNLEVSRDLTAEGGLFCGNEAYTPRTGYDKDEIFHDNEFLRQRLSELWIKVKAGGDGS</sequence>
<dbReference type="RefSeq" id="WP_216470242.1">
    <property type="nucleotide sequence ID" value="NZ_JAHLQI010000003.1"/>
</dbReference>
<dbReference type="Pfam" id="PF13416">
    <property type="entry name" value="SBP_bac_8"/>
    <property type="match status" value="1"/>
</dbReference>
<protein>
    <submittedName>
        <fullName evidence="6">ABC transporter substrate-binding protein</fullName>
    </submittedName>
</protein>
<evidence type="ECO:0000256" key="1">
    <source>
        <dbReference type="ARBA" id="ARBA00004418"/>
    </source>
</evidence>
<dbReference type="InterPro" id="IPR001188">
    <property type="entry name" value="Sperm_putr-bd"/>
</dbReference>
<dbReference type="PROSITE" id="PS51257">
    <property type="entry name" value="PROKAR_LIPOPROTEIN"/>
    <property type="match status" value="1"/>
</dbReference>
<name>A0ABS6ESB7_9FIRM</name>
<dbReference type="InterPro" id="IPR006059">
    <property type="entry name" value="SBP"/>
</dbReference>
<dbReference type="Proteomes" id="UP000783588">
    <property type="component" value="Unassembled WGS sequence"/>
</dbReference>
<evidence type="ECO:0000256" key="4">
    <source>
        <dbReference type="ARBA" id="ARBA00022764"/>
    </source>
</evidence>
<reference evidence="6 7" key="1">
    <citation type="submission" date="2021-06" db="EMBL/GenBank/DDBJ databases">
        <authorList>
            <person name="Sun Q."/>
            <person name="Li D."/>
        </authorList>
    </citation>
    <scope>NUCLEOTIDE SEQUENCE [LARGE SCALE GENOMIC DNA]</scope>
    <source>
        <strain evidence="6 7">MSJd-7</strain>
    </source>
</reference>
<evidence type="ECO:0000256" key="5">
    <source>
        <dbReference type="SAM" id="SignalP"/>
    </source>
</evidence>
<gene>
    <name evidence="6" type="ORF">KQI75_08160</name>
</gene>
<feature type="signal peptide" evidence="5">
    <location>
        <begin position="1"/>
        <end position="17"/>
    </location>
</feature>
<keyword evidence="4" id="KW-0574">Periplasm</keyword>
<feature type="chain" id="PRO_5046465171" evidence="5">
    <location>
        <begin position="18"/>
        <end position="368"/>
    </location>
</feature>
<dbReference type="EMBL" id="JAHLQI010000003">
    <property type="protein sequence ID" value="MBU5490594.1"/>
    <property type="molecule type" value="Genomic_DNA"/>
</dbReference>
<dbReference type="PANTHER" id="PTHR30222">
    <property type="entry name" value="SPERMIDINE/PUTRESCINE-BINDING PERIPLASMIC PROTEIN"/>
    <property type="match status" value="1"/>
</dbReference>